<dbReference type="GO" id="GO:0009294">
    <property type="term" value="P:DNA-mediated transformation"/>
    <property type="evidence" value="ECO:0007669"/>
    <property type="project" value="InterPro"/>
</dbReference>
<dbReference type="Gene3D" id="1.10.10.10">
    <property type="entry name" value="Winged helix-like DNA-binding domain superfamily/Winged helix DNA-binding domain"/>
    <property type="match status" value="1"/>
</dbReference>
<dbReference type="EMBL" id="LBZK01000024">
    <property type="protein sequence ID" value="KKR70296.1"/>
    <property type="molecule type" value="Genomic_DNA"/>
</dbReference>
<gene>
    <name evidence="4" type="ORF">UU12_C0024G0002</name>
</gene>
<dbReference type="PANTHER" id="PTHR43022:SF1">
    <property type="entry name" value="PROTEIN SMF"/>
    <property type="match status" value="1"/>
</dbReference>
<name>A0A0G0T6F1_9BACT</name>
<dbReference type="PANTHER" id="PTHR43022">
    <property type="entry name" value="PROTEIN SMF"/>
    <property type="match status" value="1"/>
</dbReference>
<evidence type="ECO:0000313" key="5">
    <source>
        <dbReference type="Proteomes" id="UP000034562"/>
    </source>
</evidence>
<evidence type="ECO:0000313" key="4">
    <source>
        <dbReference type="EMBL" id="KKR70296.1"/>
    </source>
</evidence>
<dbReference type="NCBIfam" id="TIGR00732">
    <property type="entry name" value="dprA"/>
    <property type="match status" value="1"/>
</dbReference>
<comment type="similarity">
    <text evidence="1">Belongs to the DprA/Smf family.</text>
</comment>
<dbReference type="PATRIC" id="fig|1618563.3.peg.454"/>
<dbReference type="InterPro" id="IPR057666">
    <property type="entry name" value="DrpA_SLOG"/>
</dbReference>
<proteinExistence type="inferred from homology"/>
<reference evidence="4 5" key="1">
    <citation type="journal article" date="2015" name="Nature">
        <title>rRNA introns, odd ribosomes, and small enigmatic genomes across a large radiation of phyla.</title>
        <authorList>
            <person name="Brown C.T."/>
            <person name="Hug L.A."/>
            <person name="Thomas B.C."/>
            <person name="Sharon I."/>
            <person name="Castelle C.J."/>
            <person name="Singh A."/>
            <person name="Wilkins M.J."/>
            <person name="Williams K.H."/>
            <person name="Banfield J.F."/>
        </authorList>
    </citation>
    <scope>NUCLEOTIDE SEQUENCE [LARGE SCALE GENOMIC DNA]</scope>
</reference>
<evidence type="ECO:0000256" key="1">
    <source>
        <dbReference type="ARBA" id="ARBA00006525"/>
    </source>
</evidence>
<protein>
    <submittedName>
        <fullName evidence="4">Protecting protein DprA protein</fullName>
    </submittedName>
</protein>
<feature type="domain" description="Smf/DprA SLOG" evidence="2">
    <location>
        <begin position="78"/>
        <end position="287"/>
    </location>
</feature>
<comment type="caution">
    <text evidence="4">The sequence shown here is derived from an EMBL/GenBank/DDBJ whole genome shotgun (WGS) entry which is preliminary data.</text>
</comment>
<organism evidence="4 5">
    <name type="scientific">Candidatus Woesebacteria bacterium GW2011_GWA2_40_7b</name>
    <dbReference type="NCBI Taxonomy" id="1618563"/>
    <lineage>
        <taxon>Bacteria</taxon>
        <taxon>Candidatus Woeseibacteriota</taxon>
    </lineage>
</organism>
<sequence length="360" mass="39061">MTELQYLTAVYAFNYFGPARVKLLLSYFKKARNIWLAKNSELIEIGLSKDKVSEFDEFRKKFDIEDYFRQLKGLKIGVVTILDEKYPENLKGLEGAPSVLYFKGCLKSSDVNSIAIVGSRKMSSYGREVAQKFSAELASFGVTIVSGLAKGIDTAAHMGALSVGGRTIAVLGQGLDSIYPPENTLLSEKIIKSGGAILSEYPLGVPALPVNFAIRNRIVSGLSAAVVVIEGAEKSGTLLTASHAAEQGKTVFAVPGQITSPMSAAPHFLLRNGAKIATCATDILEELDLQIKVDKEKIEKIMPSSKEEAKLIEILEVESLHLDELVRITGGKTAEISARLTIMEMKGMVRNLGQGIYRKA</sequence>
<dbReference type="STRING" id="1618563.UU12_C0024G0002"/>
<dbReference type="Pfam" id="PF02481">
    <property type="entry name" value="DNA_processg_A"/>
    <property type="match status" value="1"/>
</dbReference>
<dbReference type="InterPro" id="IPR003488">
    <property type="entry name" value="DprA"/>
</dbReference>
<dbReference type="AlphaFoldDB" id="A0A0G0T6F1"/>
<dbReference type="SUPFAM" id="SSF102405">
    <property type="entry name" value="MCP/YpsA-like"/>
    <property type="match status" value="1"/>
</dbReference>
<dbReference type="InterPro" id="IPR036388">
    <property type="entry name" value="WH-like_DNA-bd_sf"/>
</dbReference>
<dbReference type="Proteomes" id="UP000034562">
    <property type="component" value="Unassembled WGS sequence"/>
</dbReference>
<accession>A0A0G0T6F1</accession>
<dbReference type="Gene3D" id="3.40.50.450">
    <property type="match status" value="1"/>
</dbReference>
<evidence type="ECO:0000259" key="2">
    <source>
        <dbReference type="Pfam" id="PF02481"/>
    </source>
</evidence>
<feature type="domain" description="DprA winged helix" evidence="3">
    <location>
        <begin position="303"/>
        <end position="353"/>
    </location>
</feature>
<dbReference type="InterPro" id="IPR041614">
    <property type="entry name" value="DprA_WH"/>
</dbReference>
<evidence type="ECO:0000259" key="3">
    <source>
        <dbReference type="Pfam" id="PF17782"/>
    </source>
</evidence>
<dbReference type="Pfam" id="PF17782">
    <property type="entry name" value="WHD_DprA"/>
    <property type="match status" value="1"/>
</dbReference>